<feature type="binding site" evidence="6">
    <location>
        <position position="419"/>
    </location>
    <ligand>
        <name>Fe cation</name>
        <dbReference type="ChEBI" id="CHEBI:24875"/>
    </ligand>
</feature>
<evidence type="ECO:0000256" key="6">
    <source>
        <dbReference type="PIRSR" id="PIRSR601501-1"/>
    </source>
</evidence>
<dbReference type="PATRIC" id="fig|2064.6.peg.394"/>
<keyword evidence="6" id="KW-0460">Magnesium</keyword>
<dbReference type="PROSITE" id="PS00508">
    <property type="entry name" value="NI_HGENASE_L_2"/>
    <property type="match status" value="1"/>
</dbReference>
<evidence type="ECO:0000256" key="2">
    <source>
        <dbReference type="ARBA" id="ARBA00009292"/>
    </source>
</evidence>
<dbReference type="STRING" id="2064.TR51_01745"/>
<dbReference type="Pfam" id="PF00374">
    <property type="entry name" value="NiFeSe_Hases"/>
    <property type="match status" value="2"/>
</dbReference>
<organism evidence="7 8">
    <name type="scientific">Kitasatospora griseola</name>
    <name type="common">Streptomyces griseolosporeus</name>
    <dbReference type="NCBI Taxonomy" id="2064"/>
    <lineage>
        <taxon>Bacteria</taxon>
        <taxon>Bacillati</taxon>
        <taxon>Actinomycetota</taxon>
        <taxon>Actinomycetes</taxon>
        <taxon>Kitasatosporales</taxon>
        <taxon>Streptomycetaceae</taxon>
        <taxon>Kitasatospora</taxon>
    </lineage>
</organism>
<evidence type="ECO:0000256" key="1">
    <source>
        <dbReference type="ARBA" id="ARBA00001967"/>
    </source>
</evidence>
<feature type="binding site" evidence="6">
    <location>
        <position position="416"/>
    </location>
    <ligand>
        <name>Ni(2+)</name>
        <dbReference type="ChEBI" id="CHEBI:49786"/>
    </ligand>
</feature>
<feature type="binding site" evidence="6">
    <location>
        <position position="66"/>
    </location>
    <ligand>
        <name>Ni(2+)</name>
        <dbReference type="ChEBI" id="CHEBI:49786"/>
    </ligand>
</feature>
<dbReference type="PANTHER" id="PTHR43600">
    <property type="entry name" value="COENZYME F420 HYDROGENASE, SUBUNIT ALPHA"/>
    <property type="match status" value="1"/>
</dbReference>
<comment type="cofactor">
    <cofactor evidence="1 6">
        <name>Ni(2+)</name>
        <dbReference type="ChEBI" id="CHEBI:49786"/>
    </cofactor>
</comment>
<evidence type="ECO:0000256" key="4">
    <source>
        <dbReference type="ARBA" id="ARBA00022723"/>
    </source>
</evidence>
<dbReference type="SUPFAM" id="SSF56762">
    <property type="entry name" value="HydB/Nqo4-like"/>
    <property type="match status" value="1"/>
</dbReference>
<evidence type="ECO:0000256" key="3">
    <source>
        <dbReference type="ARBA" id="ARBA00022596"/>
    </source>
</evidence>
<dbReference type="GO" id="GO:0016151">
    <property type="term" value="F:nickel cation binding"/>
    <property type="evidence" value="ECO:0007669"/>
    <property type="project" value="InterPro"/>
</dbReference>
<feature type="binding site" evidence="6">
    <location>
        <position position="47"/>
    </location>
    <ligand>
        <name>Mg(2+)</name>
        <dbReference type="ChEBI" id="CHEBI:18420"/>
    </ligand>
</feature>
<dbReference type="AlphaFoldDB" id="A0A0D0PV08"/>
<dbReference type="InterPro" id="IPR029014">
    <property type="entry name" value="NiFe-Hase_large"/>
</dbReference>
<accession>A0A0D0PV08</accession>
<dbReference type="InterPro" id="IPR018194">
    <property type="entry name" value="Ni-dep_hyd_lsu_Ni_BS"/>
</dbReference>
<keyword evidence="4 6" id="KW-0479">Metal-binding</keyword>
<comment type="similarity">
    <text evidence="2">Belongs to the [NiFe]/[NiFeSe] hydrogenase large subunit family.</text>
</comment>
<dbReference type="EMBL" id="JXZB01000001">
    <property type="protein sequence ID" value="KIQ66379.1"/>
    <property type="molecule type" value="Genomic_DNA"/>
</dbReference>
<dbReference type="GO" id="GO:0008901">
    <property type="term" value="F:ferredoxin hydrogenase activity"/>
    <property type="evidence" value="ECO:0007669"/>
    <property type="project" value="InterPro"/>
</dbReference>
<feature type="binding site" evidence="6">
    <location>
        <position position="422"/>
    </location>
    <ligand>
        <name>Mg(2+)</name>
        <dbReference type="ChEBI" id="CHEBI:18420"/>
    </ligand>
</feature>
<feature type="binding site" evidence="6">
    <location>
        <position position="372"/>
    </location>
    <ligand>
        <name>Mg(2+)</name>
        <dbReference type="ChEBI" id="CHEBI:18420"/>
    </ligand>
</feature>
<proteinExistence type="inferred from homology"/>
<gene>
    <name evidence="7" type="ORF">TR51_01745</name>
</gene>
<comment type="cofactor">
    <cofactor evidence="6">
        <name>Fe cation</name>
        <dbReference type="ChEBI" id="CHEBI:24875"/>
    </cofactor>
</comment>
<sequence>MSHRTERLLTVGALARVEGEGALRIRVHDGEVTDVRLDIYEPPRYFEALLRGRRHTEPPDLTARICGICPVAYQMTACQAVEDACGVRVDGPLAELRRLLYCGEWIESHTLHIYLLHAPDFLRLPDALALARTDPALLARGLRLKKAGNEIVETLGGRAIHPVNIRVGGFHRLPERAELDRLARLLEQARTDAEDTLDWVAGFDFPDLTIRHELLALSGADGYAIDSGTPTGTRTGPFPVPEFTDRVREHQVPHSTALHATLSGLPHLTGPIARWRLNAVRLPDDIRALAARAGLEPQCANPFRTILIRAVEVLWAVAEAQRIIEQYRRPPAPAVPVPARAGTGHGATEAPRGLLYHQYELDRDGLVRRAVIVPPTAQNQGAIEADLRALVRTGLHLDDEELTRRCEQAIRNYDPCISCAAHFLTLSVEGRSDGS</sequence>
<feature type="binding site" evidence="6">
    <location>
        <position position="69"/>
    </location>
    <ligand>
        <name>Ni(2+)</name>
        <dbReference type="ChEBI" id="CHEBI:49786"/>
    </ligand>
</feature>
<reference evidence="7 8" key="1">
    <citation type="submission" date="2015-02" db="EMBL/GenBank/DDBJ databases">
        <title>Draft genome sequence of Kitasatospora griseola MF730-N6, a bafilomycin, terpentecin and satosporin producer.</title>
        <authorList>
            <person name="Arens J.C."/>
            <person name="Haltli B."/>
            <person name="Kerr R.G."/>
        </authorList>
    </citation>
    <scope>NUCLEOTIDE SEQUENCE [LARGE SCALE GENOMIC DNA]</scope>
    <source>
        <strain evidence="7 8">MF730-N6</strain>
    </source>
</reference>
<evidence type="ECO:0000313" key="7">
    <source>
        <dbReference type="EMBL" id="KIQ66379.1"/>
    </source>
</evidence>
<feature type="binding site" evidence="6">
    <location>
        <position position="69"/>
    </location>
    <ligand>
        <name>Fe cation</name>
        <dbReference type="ChEBI" id="CHEBI:24875"/>
    </ligand>
</feature>
<evidence type="ECO:0000256" key="5">
    <source>
        <dbReference type="ARBA" id="ARBA00023002"/>
    </source>
</evidence>
<dbReference type="RefSeq" id="WP_043907537.1">
    <property type="nucleotide sequence ID" value="NZ_JXZB01000001.1"/>
</dbReference>
<comment type="caution">
    <text evidence="7">The sequence shown here is derived from an EMBL/GenBank/DDBJ whole genome shotgun (WGS) entry which is preliminary data.</text>
</comment>
<dbReference type="PANTHER" id="PTHR43600:SF2">
    <property type="entry name" value="F420-NON-REDUCING HYDROGENASE VHU SUBUNIT A"/>
    <property type="match status" value="1"/>
</dbReference>
<keyword evidence="3 6" id="KW-0533">Nickel</keyword>
<protein>
    <submittedName>
        <fullName evidence="7">Dehydrogenase</fullName>
    </submittedName>
</protein>
<dbReference type="OrthoDB" id="9761717at2"/>
<name>A0A0D0PV08_KITGR</name>
<evidence type="ECO:0000313" key="8">
    <source>
        <dbReference type="Proteomes" id="UP000032066"/>
    </source>
</evidence>
<keyword evidence="6" id="KW-0408">Iron</keyword>
<keyword evidence="5" id="KW-0560">Oxidoreductase</keyword>
<dbReference type="Gene3D" id="1.10.645.10">
    <property type="entry name" value="Cytochrome-c3 Hydrogenase, chain B"/>
    <property type="match status" value="1"/>
</dbReference>
<dbReference type="Proteomes" id="UP000032066">
    <property type="component" value="Unassembled WGS sequence"/>
</dbReference>
<dbReference type="InterPro" id="IPR001501">
    <property type="entry name" value="Ni-dep_hyd_lsu"/>
</dbReference>
<keyword evidence="8" id="KW-1185">Reference proteome</keyword>